<dbReference type="NCBIfam" id="NF040660">
    <property type="entry name" value="mycolic_MTase"/>
    <property type="match status" value="1"/>
</dbReference>
<dbReference type="Proteomes" id="UP000069654">
    <property type="component" value="Unassembled WGS sequence"/>
</dbReference>
<keyword evidence="4" id="KW-0949">S-adenosyl-L-methionine</keyword>
<dbReference type="Gene3D" id="3.40.50.150">
    <property type="entry name" value="Vaccinia Virus protein VP39"/>
    <property type="match status" value="1"/>
</dbReference>
<evidence type="ECO:0000256" key="4">
    <source>
        <dbReference type="ARBA" id="ARBA00022691"/>
    </source>
</evidence>
<organism evidence="6 7">
    <name type="scientific">Mycolicibacterium thermoresistibile</name>
    <name type="common">Mycobacterium thermoresistibile</name>
    <dbReference type="NCBI Taxonomy" id="1797"/>
    <lineage>
        <taxon>Bacteria</taxon>
        <taxon>Bacillati</taxon>
        <taxon>Actinomycetota</taxon>
        <taxon>Actinomycetes</taxon>
        <taxon>Mycobacteriales</taxon>
        <taxon>Mycobacteriaceae</taxon>
        <taxon>Mycolicibacterium</taxon>
    </lineage>
</organism>
<evidence type="ECO:0000256" key="3">
    <source>
        <dbReference type="ARBA" id="ARBA00022679"/>
    </source>
</evidence>
<dbReference type="CDD" id="cd02440">
    <property type="entry name" value="AdoMet_MTases"/>
    <property type="match status" value="1"/>
</dbReference>
<dbReference type="PIRSF" id="PIRSF003085">
    <property type="entry name" value="CMAS"/>
    <property type="match status" value="1"/>
</dbReference>
<evidence type="ECO:0000256" key="5">
    <source>
        <dbReference type="ARBA" id="ARBA00023098"/>
    </source>
</evidence>
<reference evidence="7" key="2">
    <citation type="submission" date="2016-02" db="EMBL/GenBank/DDBJ databases">
        <title>Draft genome sequence of five rapidly growing Mycobacterium species.</title>
        <authorList>
            <person name="Katahira K."/>
            <person name="Gotou Y."/>
            <person name="Iida K."/>
            <person name="Ogura Y."/>
            <person name="Hayashi T."/>
        </authorList>
    </citation>
    <scope>NUCLEOTIDE SEQUENCE [LARGE SCALE GENOMIC DNA]</scope>
    <source>
        <strain evidence="7">JCM6362</strain>
    </source>
</reference>
<keyword evidence="2" id="KW-0489">Methyltransferase</keyword>
<dbReference type="GO" id="GO:0008168">
    <property type="term" value="F:methyltransferase activity"/>
    <property type="evidence" value="ECO:0007669"/>
    <property type="project" value="UniProtKB-KW"/>
</dbReference>
<dbReference type="InterPro" id="IPR050723">
    <property type="entry name" value="CFA/CMAS"/>
</dbReference>
<name>A0A100XGA5_MYCTH</name>
<reference evidence="6 7" key="1">
    <citation type="journal article" date="2016" name="Genome Announc.">
        <title>Draft Genome Sequences of Five Rapidly Growing Mycobacterium Species, M. thermoresistibile, M. fortuitum subsp. acetamidolyticum, M. canariasense, M. brisbanense, and M. novocastrense.</title>
        <authorList>
            <person name="Katahira K."/>
            <person name="Ogura Y."/>
            <person name="Gotoh Y."/>
            <person name="Hayashi T."/>
        </authorList>
    </citation>
    <scope>NUCLEOTIDE SEQUENCE [LARGE SCALE GENOMIC DNA]</scope>
    <source>
        <strain evidence="6 7">JCM6362</strain>
    </source>
</reference>
<protein>
    <submittedName>
        <fullName evidence="6">Methoxy mycolic acid synthase 3 mmaA3</fullName>
    </submittedName>
</protein>
<dbReference type="OrthoDB" id="9782855at2"/>
<dbReference type="FunFam" id="3.40.50.150:FF:000115">
    <property type="entry name" value="Cyclopropane mycolic acid synthase 1"/>
    <property type="match status" value="1"/>
</dbReference>
<keyword evidence="3" id="KW-0808">Transferase</keyword>
<keyword evidence="5" id="KW-0443">Lipid metabolism</keyword>
<dbReference type="InterPro" id="IPR029063">
    <property type="entry name" value="SAM-dependent_MTases_sf"/>
</dbReference>
<dbReference type="EMBL" id="BCTB01000027">
    <property type="protein sequence ID" value="GAT15978.1"/>
    <property type="molecule type" value="Genomic_DNA"/>
</dbReference>
<dbReference type="SUPFAM" id="SSF53335">
    <property type="entry name" value="S-adenosyl-L-methionine-dependent methyltransferases"/>
    <property type="match status" value="1"/>
</dbReference>
<comment type="similarity">
    <text evidence="1">Belongs to the CFA/CMAS family.</text>
</comment>
<dbReference type="GO" id="GO:0032259">
    <property type="term" value="P:methylation"/>
    <property type="evidence" value="ECO:0007669"/>
    <property type="project" value="UniProtKB-KW"/>
</dbReference>
<gene>
    <name evidence="6" type="ORF">RMCT_2947</name>
</gene>
<dbReference type="PANTHER" id="PTHR43667">
    <property type="entry name" value="CYCLOPROPANE-FATTY-ACYL-PHOSPHOLIPID SYNTHASE"/>
    <property type="match status" value="1"/>
</dbReference>
<dbReference type="InterPro" id="IPR047672">
    <property type="entry name" value="CMAS_actinobact"/>
</dbReference>
<proteinExistence type="inferred from homology"/>
<evidence type="ECO:0000313" key="6">
    <source>
        <dbReference type="EMBL" id="GAT15978.1"/>
    </source>
</evidence>
<dbReference type="RefSeq" id="WP_040547074.1">
    <property type="nucleotide sequence ID" value="NZ_BCTB01000027.1"/>
</dbReference>
<dbReference type="InterPro" id="IPR003333">
    <property type="entry name" value="CMAS"/>
</dbReference>
<comment type="caution">
    <text evidence="6">The sequence shown here is derived from an EMBL/GenBank/DDBJ whole genome shotgun (WGS) entry which is preliminary data.</text>
</comment>
<dbReference type="AlphaFoldDB" id="A0A100XGA5"/>
<evidence type="ECO:0000313" key="7">
    <source>
        <dbReference type="Proteomes" id="UP000069654"/>
    </source>
</evidence>
<dbReference type="GO" id="GO:0008610">
    <property type="term" value="P:lipid biosynthetic process"/>
    <property type="evidence" value="ECO:0007669"/>
    <property type="project" value="InterPro"/>
</dbReference>
<dbReference type="Pfam" id="PF02353">
    <property type="entry name" value="CMAS"/>
    <property type="match status" value="1"/>
</dbReference>
<evidence type="ECO:0000256" key="2">
    <source>
        <dbReference type="ARBA" id="ARBA00022603"/>
    </source>
</evidence>
<evidence type="ECO:0000256" key="1">
    <source>
        <dbReference type="ARBA" id="ARBA00010815"/>
    </source>
</evidence>
<dbReference type="STRING" id="1797.RMCT_2947"/>
<accession>A0A100XGA5</accession>
<dbReference type="PANTHER" id="PTHR43667:SF1">
    <property type="entry name" value="CYCLOPROPANE-FATTY-ACYL-PHOSPHOLIPID SYNTHASE"/>
    <property type="match status" value="1"/>
</dbReference>
<sequence>MVNASTAHREDIRRQFDNVQSHYDVSNEFFALFLDPSMTYSSAYFERDDMTLEEAQLAKLDLSLDKLRLEPGMTLLDIGCGWGATMKRALERYDVNVIGLTLSENQVEYCTALLDTVDTDRSHRVLLSDWADFDEPVDRIITIEALEHFGFHRYDDFFSYAFNALPDDGVMLLHAITALTGKQIVERGLPVTFELARFIKFVVTEIFPGGRLPTIEKVEEHTARAGFTVTRNQSLRSSFQRTVELWAEALEARRDEAVAIQSEEAYDRYMHFLTGTAKGFRMGYIDVNQFTLEKAAT</sequence>